<feature type="transmembrane region" description="Helical" evidence="1">
    <location>
        <begin position="359"/>
        <end position="380"/>
    </location>
</feature>
<dbReference type="AlphaFoldDB" id="A0A0R0BUL6"/>
<evidence type="ECO:0000313" key="5">
    <source>
        <dbReference type="EMBL" id="KRG57850.1"/>
    </source>
</evidence>
<dbReference type="InterPro" id="IPR057436">
    <property type="entry name" value="5TMH_Lnb"/>
</dbReference>
<organism evidence="5 6">
    <name type="scientific">Stenotrophomonas koreensis</name>
    <dbReference type="NCBI Taxonomy" id="266128"/>
    <lineage>
        <taxon>Bacteria</taxon>
        <taxon>Pseudomonadati</taxon>
        <taxon>Pseudomonadota</taxon>
        <taxon>Gammaproteobacteria</taxon>
        <taxon>Lysobacterales</taxon>
        <taxon>Lysobacteraceae</taxon>
        <taxon>Stenotrophomonas</taxon>
    </lineage>
</organism>
<gene>
    <name evidence="5" type="ORF">ABB25_08465</name>
</gene>
<keyword evidence="1" id="KW-0812">Transmembrane</keyword>
<sequence>MSTCVRRFAWLLAGAVLALASIIFSPVQAAGLAAERTAEAAPAQPAPRIGVVTMAPGEIFFERFGHDAIVVAEPGLEPVSYNFGFFDPSEPDFVGNFARGRMMYWLVALPLAEDLRQYQQAGRGATLQWLDLPPDQARSLAEALATRANSPEARYRYDYYQANCATMVRDALDQAMGGHLQAQLAGRSAGNTWRSESIRLARPSPWMWLGFDLALGPAADRPLSRWEEAFVPMRLADSLRLASNSEGRALVAEEIELLPHRLPPEPAERPRQLWPWLLFGLGLAGALWLSQRRHRLQALLAAGFWTSSGLLGTLLTLLWLATEHTAGWTNHNLLLCSPLALGLLPAARRWWQGRQPASGFFWLSLLLLAGSLFALLLYGLQVRGQAHLGWIVLLTPAHAVLAWQLRRRPGQAGAR</sequence>
<feature type="chain" id="PRO_5006393107" evidence="2">
    <location>
        <begin position="30"/>
        <end position="415"/>
    </location>
</feature>
<proteinExistence type="predicted"/>
<evidence type="ECO:0000256" key="1">
    <source>
        <dbReference type="SAM" id="Phobius"/>
    </source>
</evidence>
<dbReference type="Proteomes" id="UP000051254">
    <property type="component" value="Unassembled WGS sequence"/>
</dbReference>
<evidence type="ECO:0000259" key="3">
    <source>
        <dbReference type="Pfam" id="PF13387"/>
    </source>
</evidence>
<keyword evidence="6" id="KW-1185">Reference proteome</keyword>
<evidence type="ECO:0000256" key="2">
    <source>
        <dbReference type="SAM" id="SignalP"/>
    </source>
</evidence>
<keyword evidence="2" id="KW-0732">Signal</keyword>
<feature type="domain" description="Lnb-like transmembrane" evidence="4">
    <location>
        <begin position="276"/>
        <end position="373"/>
    </location>
</feature>
<dbReference type="Pfam" id="PF13387">
    <property type="entry name" value="Lnb_N"/>
    <property type="match status" value="1"/>
</dbReference>
<protein>
    <submittedName>
        <fullName evidence="5">Membrane protein</fullName>
    </submittedName>
</protein>
<evidence type="ECO:0000259" key="4">
    <source>
        <dbReference type="Pfam" id="PF25221"/>
    </source>
</evidence>
<feature type="transmembrane region" description="Helical" evidence="1">
    <location>
        <begin position="386"/>
        <end position="405"/>
    </location>
</feature>
<keyword evidence="1" id="KW-0472">Membrane</keyword>
<reference evidence="5 6" key="1">
    <citation type="submission" date="2015-05" db="EMBL/GenBank/DDBJ databases">
        <title>Genome sequencing and analysis of members of genus Stenotrophomonas.</title>
        <authorList>
            <person name="Patil P.P."/>
            <person name="Midha S."/>
            <person name="Patil P.B."/>
        </authorList>
    </citation>
    <scope>NUCLEOTIDE SEQUENCE [LARGE SCALE GENOMIC DNA]</scope>
    <source>
        <strain evidence="5 6">DSM 17805</strain>
    </source>
</reference>
<keyword evidence="1" id="KW-1133">Transmembrane helix</keyword>
<dbReference type="EMBL" id="LDJH01000013">
    <property type="protein sequence ID" value="KRG57850.1"/>
    <property type="molecule type" value="Genomic_DNA"/>
</dbReference>
<feature type="signal peptide" evidence="2">
    <location>
        <begin position="1"/>
        <end position="29"/>
    </location>
</feature>
<comment type="caution">
    <text evidence="5">The sequence shown here is derived from an EMBL/GenBank/DDBJ whole genome shotgun (WGS) entry which is preliminary data.</text>
</comment>
<feature type="domain" description="Lnb N-terminal periplasmic" evidence="3">
    <location>
        <begin position="52"/>
        <end position="181"/>
    </location>
</feature>
<dbReference type="PATRIC" id="fig|266128.3.peg.561"/>
<dbReference type="InterPro" id="IPR025178">
    <property type="entry name" value="Lnb_N"/>
</dbReference>
<accession>A0A0R0BUL6</accession>
<feature type="transmembrane region" description="Helical" evidence="1">
    <location>
        <begin position="328"/>
        <end position="347"/>
    </location>
</feature>
<feature type="transmembrane region" description="Helical" evidence="1">
    <location>
        <begin position="273"/>
        <end position="290"/>
    </location>
</feature>
<dbReference type="STRING" id="266128.ABB25_08465"/>
<dbReference type="Pfam" id="PF25221">
    <property type="entry name" value="5TMH_Lnb"/>
    <property type="match status" value="1"/>
</dbReference>
<name>A0A0R0BUL6_9GAMM</name>
<evidence type="ECO:0000313" key="6">
    <source>
        <dbReference type="Proteomes" id="UP000051254"/>
    </source>
</evidence>
<feature type="transmembrane region" description="Helical" evidence="1">
    <location>
        <begin position="302"/>
        <end position="322"/>
    </location>
</feature>